<evidence type="ECO:0000256" key="1">
    <source>
        <dbReference type="ARBA" id="ARBA00004370"/>
    </source>
</evidence>
<evidence type="ECO:0000313" key="8">
    <source>
        <dbReference type="EMBL" id="SEA23347.1"/>
    </source>
</evidence>
<dbReference type="RefSeq" id="WP_091340217.1">
    <property type="nucleotide sequence ID" value="NZ_FNRM01000002.1"/>
</dbReference>
<keyword evidence="2 4" id="KW-0807">Transducer</keyword>
<dbReference type="STRING" id="152573.SAMN04488051_102198"/>
<dbReference type="AlphaFoldDB" id="A0A1H3ZI57"/>
<dbReference type="GO" id="GO:0006935">
    <property type="term" value="P:chemotaxis"/>
    <property type="evidence" value="ECO:0007669"/>
    <property type="project" value="UniProtKB-ARBA"/>
</dbReference>
<dbReference type="Proteomes" id="UP000198773">
    <property type="component" value="Unassembled WGS sequence"/>
</dbReference>
<keyword evidence="5" id="KW-0812">Transmembrane</keyword>
<dbReference type="GO" id="GO:0007165">
    <property type="term" value="P:signal transduction"/>
    <property type="evidence" value="ECO:0007669"/>
    <property type="project" value="UniProtKB-KW"/>
</dbReference>
<keyword evidence="9" id="KW-1185">Reference proteome</keyword>
<dbReference type="Gene3D" id="6.10.340.10">
    <property type="match status" value="1"/>
</dbReference>
<dbReference type="InterPro" id="IPR024478">
    <property type="entry name" value="HlyB_4HB_MCP"/>
</dbReference>
<dbReference type="SUPFAM" id="SSF58104">
    <property type="entry name" value="Methyl-accepting chemotaxis protein (MCP) signaling domain"/>
    <property type="match status" value="1"/>
</dbReference>
<accession>A0A1H3ZI57</accession>
<dbReference type="InterPro" id="IPR003660">
    <property type="entry name" value="HAMP_dom"/>
</dbReference>
<dbReference type="SMART" id="SM00283">
    <property type="entry name" value="MA"/>
    <property type="match status" value="1"/>
</dbReference>
<dbReference type="InterPro" id="IPR004089">
    <property type="entry name" value="MCPsignal_dom"/>
</dbReference>
<feature type="domain" description="HAMP" evidence="7">
    <location>
        <begin position="214"/>
        <end position="267"/>
    </location>
</feature>
<evidence type="ECO:0000256" key="4">
    <source>
        <dbReference type="PROSITE-ProRule" id="PRU00284"/>
    </source>
</evidence>
<evidence type="ECO:0000256" key="2">
    <source>
        <dbReference type="ARBA" id="ARBA00023224"/>
    </source>
</evidence>
<keyword evidence="5" id="KW-0472">Membrane</keyword>
<keyword evidence="5" id="KW-1133">Transmembrane helix</keyword>
<dbReference type="SUPFAM" id="SSF158472">
    <property type="entry name" value="HAMP domain-like"/>
    <property type="match status" value="1"/>
</dbReference>
<sequence>MMTFYSNLKTGHKLMLILGILAVLFLALQLHALNSLQQIQQSQLTLYEEAMKPLVQLEEIRIAINEQRALMLDSSIRGELTSANEAKVVVALQQRQLLFDNVLQQLKKHQILEASLQELRQLHEVYSNTTTQQVMPLLRQQQMDQAQSILLEIQANRIQRFRTLSADIAAAVEQQVERQLEASDQLLTGQRQAMLAGMTLVLLLMFVAIWSLNRTLVQPLMALTRIAKQASAGEQVSISGFEQRRDEVGLLSQAFADMGDYLAELSAKAQAIAAGDLREQIQPRSERDVLGKSFNTMSNNLRQLIGELNEGIAILAETGQDILTTTTQVVSSAQQTASAVHEISTTIDEVKQTATMASQKAKHVSDNAKQTAEITKDGRNAVTAAQNSMTAIREQMQAMSESILRLNDQSQQVGDIVATVADLAEQSNLLGVNASIEAVKAGEQGKGFSVVAQEVKSLAEQSRNATVQVRTILNDIQKAISKVVLVTEQGGRAVDAGYNQARLSGEAILALAGQFELSSDAAIQIAASSQQQLIGMDQVATAMRDINNASQNNVAGARQAEQAAKALHDLGYKLKQRAATFRT</sequence>
<evidence type="ECO:0000256" key="3">
    <source>
        <dbReference type="ARBA" id="ARBA00029447"/>
    </source>
</evidence>
<dbReference type="PANTHER" id="PTHR32089:SF112">
    <property type="entry name" value="LYSOZYME-LIKE PROTEIN-RELATED"/>
    <property type="match status" value="1"/>
</dbReference>
<feature type="domain" description="HAMP" evidence="7">
    <location>
        <begin position="269"/>
        <end position="306"/>
    </location>
</feature>
<evidence type="ECO:0000259" key="7">
    <source>
        <dbReference type="PROSITE" id="PS50885"/>
    </source>
</evidence>
<dbReference type="EMBL" id="FNRM01000002">
    <property type="protein sequence ID" value="SEA23347.1"/>
    <property type="molecule type" value="Genomic_DNA"/>
</dbReference>
<evidence type="ECO:0000256" key="5">
    <source>
        <dbReference type="SAM" id="Phobius"/>
    </source>
</evidence>
<gene>
    <name evidence="8" type="ORF">SAMN04488051_102198</name>
</gene>
<evidence type="ECO:0000259" key="6">
    <source>
        <dbReference type="PROSITE" id="PS50111"/>
    </source>
</evidence>
<name>A0A1H3ZI57_ALKAM</name>
<comment type="similarity">
    <text evidence="3">Belongs to the methyl-accepting chemotaxis (MCP) protein family.</text>
</comment>
<dbReference type="OrthoDB" id="9781845at2"/>
<dbReference type="PROSITE" id="PS50885">
    <property type="entry name" value="HAMP"/>
    <property type="match status" value="2"/>
</dbReference>
<comment type="subcellular location">
    <subcellularLocation>
        <location evidence="1">Membrane</location>
    </subcellularLocation>
</comment>
<dbReference type="Pfam" id="PF12729">
    <property type="entry name" value="4HB_MCP_1"/>
    <property type="match status" value="1"/>
</dbReference>
<evidence type="ECO:0000313" key="9">
    <source>
        <dbReference type="Proteomes" id="UP000198773"/>
    </source>
</evidence>
<reference evidence="8 9" key="1">
    <citation type="submission" date="2016-10" db="EMBL/GenBank/DDBJ databases">
        <authorList>
            <person name="de Groot N.N."/>
        </authorList>
    </citation>
    <scope>NUCLEOTIDE SEQUENCE [LARGE SCALE GENOMIC DNA]</scope>
    <source>
        <strain evidence="8 9">CGMCC 1.3430</strain>
    </source>
</reference>
<protein>
    <submittedName>
        <fullName evidence="8">Methyl-accepting chemotaxis protein</fullName>
    </submittedName>
</protein>
<feature type="domain" description="Methyl-accepting transducer" evidence="6">
    <location>
        <begin position="311"/>
        <end position="547"/>
    </location>
</feature>
<dbReference type="Gene3D" id="1.10.287.950">
    <property type="entry name" value="Methyl-accepting chemotaxis protein"/>
    <property type="match status" value="1"/>
</dbReference>
<dbReference type="SMART" id="SM00304">
    <property type="entry name" value="HAMP"/>
    <property type="match status" value="1"/>
</dbReference>
<feature type="transmembrane region" description="Helical" evidence="5">
    <location>
        <begin position="193"/>
        <end position="212"/>
    </location>
</feature>
<dbReference type="Pfam" id="PF00672">
    <property type="entry name" value="HAMP"/>
    <property type="match status" value="1"/>
</dbReference>
<dbReference type="PANTHER" id="PTHR32089">
    <property type="entry name" value="METHYL-ACCEPTING CHEMOTAXIS PROTEIN MCPB"/>
    <property type="match status" value="1"/>
</dbReference>
<organism evidence="8 9">
    <name type="scientific">Alkalimonas amylolytica</name>
    <dbReference type="NCBI Taxonomy" id="152573"/>
    <lineage>
        <taxon>Bacteria</taxon>
        <taxon>Pseudomonadati</taxon>
        <taxon>Pseudomonadota</taxon>
        <taxon>Gammaproteobacteria</taxon>
        <taxon>Alkalimonas</taxon>
    </lineage>
</organism>
<dbReference type="CDD" id="cd06225">
    <property type="entry name" value="HAMP"/>
    <property type="match status" value="1"/>
</dbReference>
<dbReference type="Pfam" id="PF00015">
    <property type="entry name" value="MCPsignal"/>
    <property type="match status" value="1"/>
</dbReference>
<dbReference type="PROSITE" id="PS50111">
    <property type="entry name" value="CHEMOTAXIS_TRANSDUC_2"/>
    <property type="match status" value="1"/>
</dbReference>
<dbReference type="GO" id="GO:0016020">
    <property type="term" value="C:membrane"/>
    <property type="evidence" value="ECO:0007669"/>
    <property type="project" value="UniProtKB-SubCell"/>
</dbReference>
<proteinExistence type="inferred from homology"/>